<dbReference type="Pfam" id="PF01121">
    <property type="entry name" value="CoaE"/>
    <property type="match status" value="1"/>
</dbReference>
<organism evidence="3 4">
    <name type="scientific">Haematococcus lacustris</name>
    <name type="common">Green alga</name>
    <name type="synonym">Haematococcus pluvialis</name>
    <dbReference type="NCBI Taxonomy" id="44745"/>
    <lineage>
        <taxon>Eukaryota</taxon>
        <taxon>Viridiplantae</taxon>
        <taxon>Chlorophyta</taxon>
        <taxon>core chlorophytes</taxon>
        <taxon>Chlorophyceae</taxon>
        <taxon>CS clade</taxon>
        <taxon>Chlamydomonadales</taxon>
        <taxon>Haematococcaceae</taxon>
        <taxon>Haematococcus</taxon>
    </lineage>
</organism>
<evidence type="ECO:0000313" key="4">
    <source>
        <dbReference type="Proteomes" id="UP000485058"/>
    </source>
</evidence>
<gene>
    <name evidence="3" type="ORF">HaLaN_26860</name>
</gene>
<feature type="non-terminal residue" evidence="3">
    <location>
        <position position="1"/>
    </location>
</feature>
<dbReference type="InterPro" id="IPR027417">
    <property type="entry name" value="P-loop_NTPase"/>
</dbReference>
<comment type="caution">
    <text evidence="3">The sequence shown here is derived from an EMBL/GenBank/DDBJ whole genome shotgun (WGS) entry which is preliminary data.</text>
</comment>
<dbReference type="Proteomes" id="UP000485058">
    <property type="component" value="Unassembled WGS sequence"/>
</dbReference>
<sequence>VSAVVVVSAPAPLQRARVLARGWSEEKLQAILAKQVPDEEKRRRATYVIDTGTSLADTEAQVEQLLATLQVKVAEEQERGT</sequence>
<dbReference type="GO" id="GO:0005524">
    <property type="term" value="F:ATP binding"/>
    <property type="evidence" value="ECO:0007669"/>
    <property type="project" value="UniProtKB-KW"/>
</dbReference>
<dbReference type="PROSITE" id="PS51219">
    <property type="entry name" value="DPCK"/>
    <property type="match status" value="1"/>
</dbReference>
<dbReference type="EMBL" id="BLLF01003853">
    <property type="protein sequence ID" value="GFH28381.1"/>
    <property type="molecule type" value="Genomic_DNA"/>
</dbReference>
<reference evidence="3 4" key="1">
    <citation type="submission" date="2020-02" db="EMBL/GenBank/DDBJ databases">
        <title>Draft genome sequence of Haematococcus lacustris strain NIES-144.</title>
        <authorList>
            <person name="Morimoto D."/>
            <person name="Nakagawa S."/>
            <person name="Yoshida T."/>
            <person name="Sawayama S."/>
        </authorList>
    </citation>
    <scope>NUCLEOTIDE SEQUENCE [LARGE SCALE GENOMIC DNA]</scope>
    <source>
        <strain evidence="3 4">NIES-144</strain>
    </source>
</reference>
<dbReference type="GO" id="GO:0004140">
    <property type="term" value="F:dephospho-CoA kinase activity"/>
    <property type="evidence" value="ECO:0007669"/>
    <property type="project" value="InterPro"/>
</dbReference>
<dbReference type="GO" id="GO:0015937">
    <property type="term" value="P:coenzyme A biosynthetic process"/>
    <property type="evidence" value="ECO:0007669"/>
    <property type="project" value="InterPro"/>
</dbReference>
<dbReference type="Gene3D" id="3.40.50.300">
    <property type="entry name" value="P-loop containing nucleotide triphosphate hydrolases"/>
    <property type="match status" value="1"/>
</dbReference>
<evidence type="ECO:0000313" key="3">
    <source>
        <dbReference type="EMBL" id="GFH28381.1"/>
    </source>
</evidence>
<evidence type="ECO:0000256" key="1">
    <source>
        <dbReference type="ARBA" id="ARBA00022741"/>
    </source>
</evidence>
<dbReference type="AlphaFoldDB" id="A0A6A0A7A7"/>
<dbReference type="SUPFAM" id="SSF52540">
    <property type="entry name" value="P-loop containing nucleoside triphosphate hydrolases"/>
    <property type="match status" value="1"/>
</dbReference>
<keyword evidence="3" id="KW-0808">Transferase</keyword>
<protein>
    <submittedName>
        <fullName evidence="3">Dephosphocoenzyme A kinase</fullName>
    </submittedName>
</protein>
<keyword evidence="3" id="KW-0418">Kinase</keyword>
<evidence type="ECO:0000256" key="2">
    <source>
        <dbReference type="ARBA" id="ARBA00022840"/>
    </source>
</evidence>
<accession>A0A6A0A7A7</accession>
<dbReference type="InterPro" id="IPR001977">
    <property type="entry name" value="Depp_CoAkinase"/>
</dbReference>
<name>A0A6A0A7A7_HAELA</name>
<proteinExistence type="predicted"/>
<keyword evidence="4" id="KW-1185">Reference proteome</keyword>
<keyword evidence="1" id="KW-0547">Nucleotide-binding</keyword>
<keyword evidence="2" id="KW-0067">ATP-binding</keyword>